<dbReference type="AlphaFoldDB" id="A0A1F7I5A0"/>
<dbReference type="PANTHER" id="PTHR12001">
    <property type="entry name" value="GERANYLGERANYL PYROPHOSPHATE SYNTHASE"/>
    <property type="match status" value="1"/>
</dbReference>
<evidence type="ECO:0000256" key="5">
    <source>
        <dbReference type="ARBA" id="ARBA00022842"/>
    </source>
</evidence>
<evidence type="ECO:0008006" key="9">
    <source>
        <dbReference type="Google" id="ProtNLM"/>
    </source>
</evidence>
<evidence type="ECO:0000313" key="8">
    <source>
        <dbReference type="Proteomes" id="UP000178076"/>
    </source>
</evidence>
<reference evidence="7 8" key="1">
    <citation type="journal article" date="2016" name="Nat. Commun.">
        <title>Thousands of microbial genomes shed light on interconnected biogeochemical processes in an aquifer system.</title>
        <authorList>
            <person name="Anantharaman K."/>
            <person name="Brown C.T."/>
            <person name="Hug L.A."/>
            <person name="Sharon I."/>
            <person name="Castelle C.J."/>
            <person name="Probst A.J."/>
            <person name="Thomas B.C."/>
            <person name="Singh A."/>
            <person name="Wilkins M.J."/>
            <person name="Karaoz U."/>
            <person name="Brodie E.L."/>
            <person name="Williams K.H."/>
            <person name="Hubbard S.S."/>
            <person name="Banfield J.F."/>
        </authorList>
    </citation>
    <scope>NUCLEOTIDE SEQUENCE [LARGE SCALE GENOMIC DNA]</scope>
</reference>
<sequence>MSNPKTGDGYHRYQKLQAFSLKGKLLRGVFVILAESLYKNKPSQQAYQLASAIEIAHSGLLVHDDIIDNDYLRRGNKTIFAQYIEDGQNHKSSRAEDFGKSMGIIAGDIGIFLASSIISNLALNAAKKSNVVNEFNVHMQGVCYGEMIDIEFGMVPTEPRESKIIEMFKLKTSGYTFELPLVCGALLADAPQQDINCLRNMAGNLGIAFQIKDDELGLFGDSSKTGKPVGADIIQNKKTLFRARLFQKASKGDMKKLQRYFGNVSLSPTQVAEICQMIRAYGILGELQIMVEKLSKDAKRAISMMSISHEGKDMLYDLVDYNAARAV</sequence>
<dbReference type="Pfam" id="PF00348">
    <property type="entry name" value="polyprenyl_synt"/>
    <property type="match status" value="1"/>
</dbReference>
<dbReference type="SUPFAM" id="SSF48576">
    <property type="entry name" value="Terpenoid synthases"/>
    <property type="match status" value="1"/>
</dbReference>
<evidence type="ECO:0000256" key="6">
    <source>
        <dbReference type="RuleBase" id="RU004466"/>
    </source>
</evidence>
<dbReference type="Proteomes" id="UP000178076">
    <property type="component" value="Unassembled WGS sequence"/>
</dbReference>
<evidence type="ECO:0000256" key="3">
    <source>
        <dbReference type="ARBA" id="ARBA00022679"/>
    </source>
</evidence>
<comment type="caution">
    <text evidence="7">The sequence shown here is derived from an EMBL/GenBank/DDBJ whole genome shotgun (WGS) entry which is preliminary data.</text>
</comment>
<dbReference type="GO" id="GO:0046872">
    <property type="term" value="F:metal ion binding"/>
    <property type="evidence" value="ECO:0007669"/>
    <property type="project" value="UniProtKB-KW"/>
</dbReference>
<evidence type="ECO:0000256" key="4">
    <source>
        <dbReference type="ARBA" id="ARBA00022723"/>
    </source>
</evidence>
<evidence type="ECO:0000256" key="1">
    <source>
        <dbReference type="ARBA" id="ARBA00001946"/>
    </source>
</evidence>
<proteinExistence type="inferred from homology"/>
<comment type="cofactor">
    <cofactor evidence="1">
        <name>Mg(2+)</name>
        <dbReference type="ChEBI" id="CHEBI:18420"/>
    </cofactor>
</comment>
<organism evidence="7 8">
    <name type="scientific">Candidatus Roizmanbacteria bacterium RIFCSPHIGHO2_12_FULL_42_10</name>
    <dbReference type="NCBI Taxonomy" id="1802053"/>
    <lineage>
        <taxon>Bacteria</taxon>
        <taxon>Candidatus Roizmaniibacteriota</taxon>
    </lineage>
</organism>
<comment type="similarity">
    <text evidence="2 6">Belongs to the FPP/GGPP synthase family.</text>
</comment>
<keyword evidence="5" id="KW-0460">Magnesium</keyword>
<keyword evidence="3 6" id="KW-0808">Transferase</keyword>
<dbReference type="InterPro" id="IPR008949">
    <property type="entry name" value="Isoprenoid_synthase_dom_sf"/>
</dbReference>
<evidence type="ECO:0000256" key="2">
    <source>
        <dbReference type="ARBA" id="ARBA00006706"/>
    </source>
</evidence>
<dbReference type="PROSITE" id="PS00723">
    <property type="entry name" value="POLYPRENYL_SYNTHASE_1"/>
    <property type="match status" value="1"/>
</dbReference>
<protein>
    <recommendedName>
        <fullName evidence="9">Polyprenyl synthetase</fullName>
    </recommendedName>
</protein>
<dbReference type="GO" id="GO:0004659">
    <property type="term" value="F:prenyltransferase activity"/>
    <property type="evidence" value="ECO:0007669"/>
    <property type="project" value="InterPro"/>
</dbReference>
<dbReference type="EMBL" id="MGAD01000020">
    <property type="protein sequence ID" value="OGK38432.1"/>
    <property type="molecule type" value="Genomic_DNA"/>
</dbReference>
<name>A0A1F7I5A0_9BACT</name>
<dbReference type="InterPro" id="IPR000092">
    <property type="entry name" value="Polyprenyl_synt"/>
</dbReference>
<gene>
    <name evidence="7" type="ORF">A3F32_02780</name>
</gene>
<dbReference type="PANTHER" id="PTHR12001:SF85">
    <property type="entry name" value="SHORT CHAIN ISOPRENYL DIPHOSPHATE SYNTHASE"/>
    <property type="match status" value="1"/>
</dbReference>
<keyword evidence="4" id="KW-0479">Metal-binding</keyword>
<dbReference type="CDD" id="cd00685">
    <property type="entry name" value="Trans_IPPS_HT"/>
    <property type="match status" value="1"/>
</dbReference>
<accession>A0A1F7I5A0</accession>
<evidence type="ECO:0000313" key="7">
    <source>
        <dbReference type="EMBL" id="OGK38432.1"/>
    </source>
</evidence>
<dbReference type="Gene3D" id="1.10.600.10">
    <property type="entry name" value="Farnesyl Diphosphate Synthase"/>
    <property type="match status" value="1"/>
</dbReference>
<dbReference type="InterPro" id="IPR033749">
    <property type="entry name" value="Polyprenyl_synt_CS"/>
</dbReference>
<dbReference type="GO" id="GO:0008299">
    <property type="term" value="P:isoprenoid biosynthetic process"/>
    <property type="evidence" value="ECO:0007669"/>
    <property type="project" value="InterPro"/>
</dbReference>
<dbReference type="SFLD" id="SFLDS00005">
    <property type="entry name" value="Isoprenoid_Synthase_Type_I"/>
    <property type="match status" value="1"/>
</dbReference>